<dbReference type="EMBL" id="LSSM01001107">
    <property type="protein sequence ID" value="OMJ27227.1"/>
    <property type="molecule type" value="Genomic_DNA"/>
</dbReference>
<protein>
    <submittedName>
        <fullName evidence="1">Uncharacterized protein</fullName>
    </submittedName>
</protein>
<name>A0A1R1YJX7_9FUNG</name>
<proteinExistence type="predicted"/>
<feature type="non-terminal residue" evidence="1">
    <location>
        <position position="12"/>
    </location>
</feature>
<organism evidence="1 2">
    <name type="scientific">Smittium culicis</name>
    <dbReference type="NCBI Taxonomy" id="133412"/>
    <lineage>
        <taxon>Eukaryota</taxon>
        <taxon>Fungi</taxon>
        <taxon>Fungi incertae sedis</taxon>
        <taxon>Zoopagomycota</taxon>
        <taxon>Kickxellomycotina</taxon>
        <taxon>Harpellomycetes</taxon>
        <taxon>Harpellales</taxon>
        <taxon>Legeriomycetaceae</taxon>
        <taxon>Smittium</taxon>
    </lineage>
</organism>
<evidence type="ECO:0000313" key="1">
    <source>
        <dbReference type="EMBL" id="OMJ27227.1"/>
    </source>
</evidence>
<dbReference type="Proteomes" id="UP000187429">
    <property type="component" value="Unassembled WGS sequence"/>
</dbReference>
<comment type="caution">
    <text evidence="1">The sequence shown here is derived from an EMBL/GenBank/DDBJ whole genome shotgun (WGS) entry which is preliminary data.</text>
</comment>
<keyword evidence="2" id="KW-1185">Reference proteome</keyword>
<gene>
    <name evidence="1" type="ORF">AYI69_g3341</name>
</gene>
<accession>A0A1R1YJX7</accession>
<evidence type="ECO:0000313" key="2">
    <source>
        <dbReference type="Proteomes" id="UP000187429"/>
    </source>
</evidence>
<sequence length="12" mass="1312">MNLTTADSNAQF</sequence>
<reference evidence="2" key="1">
    <citation type="submission" date="2017-01" db="EMBL/GenBank/DDBJ databases">
        <authorList>
            <person name="Wang Y."/>
            <person name="White M."/>
            <person name="Kvist S."/>
            <person name="Moncalvo J.-M."/>
        </authorList>
    </citation>
    <scope>NUCLEOTIDE SEQUENCE [LARGE SCALE GENOMIC DNA]</scope>
    <source>
        <strain evidence="2">ID-206-W2</strain>
    </source>
</reference>